<keyword evidence="2" id="KW-1185">Reference proteome</keyword>
<comment type="caution">
    <text evidence="1">The sequence shown here is derived from an EMBL/GenBank/DDBJ whole genome shotgun (WGS) entry which is preliminary data.</text>
</comment>
<sequence length="95" mass="10253">MANNMLDAVAWMRIHDETVKTVAGMGWSGIGFVYDELSVLSALFLVGLDNSGWKLCINSSSSALRHPHLPPSRNMANTPKASAFAYARISGDVTI</sequence>
<dbReference type="RefSeq" id="WP_124151720.1">
    <property type="nucleotide sequence ID" value="NZ_RQIS01000009.1"/>
</dbReference>
<dbReference type="EMBL" id="RQIS01000009">
    <property type="protein sequence ID" value="RQH05792.1"/>
    <property type="molecule type" value="Genomic_DNA"/>
</dbReference>
<proteinExistence type="predicted"/>
<evidence type="ECO:0000313" key="1">
    <source>
        <dbReference type="EMBL" id="RQH05792.1"/>
    </source>
</evidence>
<gene>
    <name evidence="1" type="ORF">D1Y85_14365</name>
</gene>
<organism evidence="1 2">
    <name type="scientific">Paraburkholderia dinghuensis</name>
    <dbReference type="NCBI Taxonomy" id="2305225"/>
    <lineage>
        <taxon>Bacteria</taxon>
        <taxon>Pseudomonadati</taxon>
        <taxon>Pseudomonadota</taxon>
        <taxon>Betaproteobacteria</taxon>
        <taxon>Burkholderiales</taxon>
        <taxon>Burkholderiaceae</taxon>
        <taxon>Paraburkholderia</taxon>
    </lineage>
</organism>
<dbReference type="AlphaFoldDB" id="A0A3N6N9X2"/>
<dbReference type="Proteomes" id="UP000272778">
    <property type="component" value="Unassembled WGS sequence"/>
</dbReference>
<reference evidence="1 2" key="1">
    <citation type="submission" date="2018-11" db="EMBL/GenBank/DDBJ databases">
        <title>Paraburkholderia sp. DHOA04, isolated from soil.</title>
        <authorList>
            <person name="Gao Z.-H."/>
            <person name="Qiu L.-H."/>
            <person name="Fu J.-C."/>
        </authorList>
    </citation>
    <scope>NUCLEOTIDE SEQUENCE [LARGE SCALE GENOMIC DNA]</scope>
    <source>
        <strain evidence="1 2">DHOA04</strain>
    </source>
</reference>
<name>A0A3N6N9X2_9BURK</name>
<evidence type="ECO:0000313" key="2">
    <source>
        <dbReference type="Proteomes" id="UP000272778"/>
    </source>
</evidence>
<protein>
    <submittedName>
        <fullName evidence="1">Uncharacterized protein</fullName>
    </submittedName>
</protein>
<accession>A0A3N6N9X2</accession>